<accession>A0A8S2SGE9</accession>
<dbReference type="InterPro" id="IPR014756">
    <property type="entry name" value="Ig_E-set"/>
</dbReference>
<dbReference type="InterPro" id="IPR017868">
    <property type="entry name" value="Filamin/ABP280_repeat-like"/>
</dbReference>
<sequence>VDTPAKFHVETFAAGKGNVDVIVINPKGQREKCDVDICNDKNQTYDCTYYPTMEGQYKVS</sequence>
<evidence type="ECO:0000256" key="1">
    <source>
        <dbReference type="PROSITE-ProRule" id="PRU00087"/>
    </source>
</evidence>
<dbReference type="Proteomes" id="UP000681720">
    <property type="component" value="Unassembled WGS sequence"/>
</dbReference>
<organism evidence="2 3">
    <name type="scientific">Rotaria magnacalcarata</name>
    <dbReference type="NCBI Taxonomy" id="392030"/>
    <lineage>
        <taxon>Eukaryota</taxon>
        <taxon>Metazoa</taxon>
        <taxon>Spiralia</taxon>
        <taxon>Gnathifera</taxon>
        <taxon>Rotifera</taxon>
        <taxon>Eurotatoria</taxon>
        <taxon>Bdelloidea</taxon>
        <taxon>Philodinida</taxon>
        <taxon>Philodinidae</taxon>
        <taxon>Rotaria</taxon>
    </lineage>
</organism>
<dbReference type="SUPFAM" id="SSF81296">
    <property type="entry name" value="E set domains"/>
    <property type="match status" value="1"/>
</dbReference>
<evidence type="ECO:0000313" key="3">
    <source>
        <dbReference type="Proteomes" id="UP000681720"/>
    </source>
</evidence>
<evidence type="ECO:0000313" key="2">
    <source>
        <dbReference type="EMBL" id="CAF4224437.1"/>
    </source>
</evidence>
<gene>
    <name evidence="2" type="ORF">GIL414_LOCUS22552</name>
</gene>
<name>A0A8S2SGE9_9BILA</name>
<dbReference type="InterPro" id="IPR013783">
    <property type="entry name" value="Ig-like_fold"/>
</dbReference>
<dbReference type="EMBL" id="CAJOBJ010022623">
    <property type="protein sequence ID" value="CAF4224437.1"/>
    <property type="molecule type" value="Genomic_DNA"/>
</dbReference>
<dbReference type="PROSITE" id="PS50194">
    <property type="entry name" value="FILAMIN_REPEAT"/>
    <property type="match status" value="1"/>
</dbReference>
<dbReference type="Gene3D" id="2.60.40.10">
    <property type="entry name" value="Immunoglobulins"/>
    <property type="match status" value="1"/>
</dbReference>
<comment type="caution">
    <text evidence="2">The sequence shown here is derived from an EMBL/GenBank/DDBJ whole genome shotgun (WGS) entry which is preliminary data.</text>
</comment>
<dbReference type="Pfam" id="PF00630">
    <property type="entry name" value="Filamin"/>
    <property type="match status" value="1"/>
</dbReference>
<feature type="repeat" description="Filamin" evidence="1">
    <location>
        <begin position="1"/>
        <end position="60"/>
    </location>
</feature>
<proteinExistence type="predicted"/>
<feature type="non-terminal residue" evidence="2">
    <location>
        <position position="1"/>
    </location>
</feature>
<reference evidence="2" key="1">
    <citation type="submission" date="2021-02" db="EMBL/GenBank/DDBJ databases">
        <authorList>
            <person name="Nowell W R."/>
        </authorList>
    </citation>
    <scope>NUCLEOTIDE SEQUENCE</scope>
</reference>
<dbReference type="AlphaFoldDB" id="A0A8S2SGE9"/>
<protein>
    <submittedName>
        <fullName evidence="2">Uncharacterized protein</fullName>
    </submittedName>
</protein>